<comment type="caution">
    <text evidence="2">The sequence shown here is derived from an EMBL/GenBank/DDBJ whole genome shotgun (WGS) entry which is preliminary data.</text>
</comment>
<gene>
    <name evidence="2" type="ORF">T459_34423</name>
</gene>
<keyword evidence="1" id="KW-0732">Signal</keyword>
<evidence type="ECO:0000256" key="1">
    <source>
        <dbReference type="SAM" id="SignalP"/>
    </source>
</evidence>
<feature type="signal peptide" evidence="1">
    <location>
        <begin position="1"/>
        <end position="25"/>
    </location>
</feature>
<dbReference type="EMBL" id="AYRZ02000122">
    <property type="protein sequence ID" value="PHT61740.1"/>
    <property type="molecule type" value="Genomic_DNA"/>
</dbReference>
<feature type="chain" id="PRO_5013921948" evidence="1">
    <location>
        <begin position="26"/>
        <end position="152"/>
    </location>
</feature>
<dbReference type="STRING" id="4072.A0A2G2XWA0"/>
<protein>
    <submittedName>
        <fullName evidence="2">Uncharacterized protein</fullName>
    </submittedName>
</protein>
<evidence type="ECO:0000313" key="2">
    <source>
        <dbReference type="EMBL" id="PHT61740.1"/>
    </source>
</evidence>
<keyword evidence="3" id="KW-1185">Reference proteome</keyword>
<dbReference type="Proteomes" id="UP000222542">
    <property type="component" value="Unassembled WGS sequence"/>
</dbReference>
<dbReference type="Gramene" id="PHT61740">
    <property type="protein sequence ID" value="PHT61740"/>
    <property type="gene ID" value="T459_34423"/>
</dbReference>
<reference evidence="2 3" key="2">
    <citation type="journal article" date="2017" name="Genome Biol.">
        <title>New reference genome sequences of hot pepper reveal the massive evolution of plant disease-resistance genes by retroduplication.</title>
        <authorList>
            <person name="Kim S."/>
            <person name="Park J."/>
            <person name="Yeom S.I."/>
            <person name="Kim Y.M."/>
            <person name="Seo E."/>
            <person name="Kim K.T."/>
            <person name="Kim M.S."/>
            <person name="Lee J.M."/>
            <person name="Cheong K."/>
            <person name="Shin H.S."/>
            <person name="Kim S.B."/>
            <person name="Han K."/>
            <person name="Lee J."/>
            <person name="Park M."/>
            <person name="Lee H.A."/>
            <person name="Lee H.Y."/>
            <person name="Lee Y."/>
            <person name="Oh S."/>
            <person name="Lee J.H."/>
            <person name="Choi E."/>
            <person name="Choi E."/>
            <person name="Lee S.E."/>
            <person name="Jeon J."/>
            <person name="Kim H."/>
            <person name="Choi G."/>
            <person name="Song H."/>
            <person name="Lee J."/>
            <person name="Lee S.C."/>
            <person name="Kwon J.K."/>
            <person name="Lee H.Y."/>
            <person name="Koo N."/>
            <person name="Hong Y."/>
            <person name="Kim R.W."/>
            <person name="Kang W.H."/>
            <person name="Huh J.H."/>
            <person name="Kang B.C."/>
            <person name="Yang T.J."/>
            <person name="Lee Y.H."/>
            <person name="Bennetzen J.L."/>
            <person name="Choi D."/>
        </authorList>
    </citation>
    <scope>NUCLEOTIDE SEQUENCE [LARGE SCALE GENOMIC DNA]</scope>
    <source>
        <strain evidence="3">cv. CM334</strain>
    </source>
</reference>
<dbReference type="AlphaFoldDB" id="A0A2G2XWA0"/>
<proteinExistence type="predicted"/>
<evidence type="ECO:0000313" key="3">
    <source>
        <dbReference type="Proteomes" id="UP000222542"/>
    </source>
</evidence>
<dbReference type="PANTHER" id="PTHR47070">
    <property type="entry name" value="HYDROXYPROLINE-RICH GLYCOPROTEIN-LIKE"/>
    <property type="match status" value="1"/>
</dbReference>
<organism evidence="2 3">
    <name type="scientific">Capsicum annuum</name>
    <name type="common">Capsicum pepper</name>
    <dbReference type="NCBI Taxonomy" id="4072"/>
    <lineage>
        <taxon>Eukaryota</taxon>
        <taxon>Viridiplantae</taxon>
        <taxon>Streptophyta</taxon>
        <taxon>Embryophyta</taxon>
        <taxon>Tracheophyta</taxon>
        <taxon>Spermatophyta</taxon>
        <taxon>Magnoliopsida</taxon>
        <taxon>eudicotyledons</taxon>
        <taxon>Gunneridae</taxon>
        <taxon>Pentapetalae</taxon>
        <taxon>asterids</taxon>
        <taxon>lamiids</taxon>
        <taxon>Solanales</taxon>
        <taxon>Solanaceae</taxon>
        <taxon>Solanoideae</taxon>
        <taxon>Capsiceae</taxon>
        <taxon>Capsicum</taxon>
    </lineage>
</organism>
<dbReference type="PANTHER" id="PTHR47070:SF2">
    <property type="entry name" value="OS06G0206100 PROTEIN"/>
    <property type="match status" value="1"/>
</dbReference>
<accession>A0A2G2XWA0</accession>
<sequence>MNSFVLEVDFIMWILEILMVSEIQAFTSHDANGMPALSISMVQQVQQHQPIAKMYAQVHVFHYSNLMPYPHVFSPVYVPPMAMPGYFSNAAYPHLPNGNFTSPTGYAINTPAVIGSATGLDDSSRIKYKDSNLYVPNRLILVFLMLGEDKQC</sequence>
<name>A0A2G2XWA0_CAPAN</name>
<reference evidence="2 3" key="1">
    <citation type="journal article" date="2014" name="Nat. Genet.">
        <title>Genome sequence of the hot pepper provides insights into the evolution of pungency in Capsicum species.</title>
        <authorList>
            <person name="Kim S."/>
            <person name="Park M."/>
            <person name="Yeom S.I."/>
            <person name="Kim Y.M."/>
            <person name="Lee J.M."/>
            <person name="Lee H.A."/>
            <person name="Seo E."/>
            <person name="Choi J."/>
            <person name="Cheong K."/>
            <person name="Kim K.T."/>
            <person name="Jung K."/>
            <person name="Lee G.W."/>
            <person name="Oh S.K."/>
            <person name="Bae C."/>
            <person name="Kim S.B."/>
            <person name="Lee H.Y."/>
            <person name="Kim S.Y."/>
            <person name="Kim M.S."/>
            <person name="Kang B.C."/>
            <person name="Jo Y.D."/>
            <person name="Yang H.B."/>
            <person name="Jeong H.J."/>
            <person name="Kang W.H."/>
            <person name="Kwon J.K."/>
            <person name="Shin C."/>
            <person name="Lim J.Y."/>
            <person name="Park J.H."/>
            <person name="Huh J.H."/>
            <person name="Kim J.S."/>
            <person name="Kim B.D."/>
            <person name="Cohen O."/>
            <person name="Paran I."/>
            <person name="Suh M.C."/>
            <person name="Lee S.B."/>
            <person name="Kim Y.K."/>
            <person name="Shin Y."/>
            <person name="Noh S.J."/>
            <person name="Park J."/>
            <person name="Seo Y.S."/>
            <person name="Kwon S.Y."/>
            <person name="Kim H.A."/>
            <person name="Park J.M."/>
            <person name="Kim H.J."/>
            <person name="Choi S.B."/>
            <person name="Bosland P.W."/>
            <person name="Reeves G."/>
            <person name="Jo S.H."/>
            <person name="Lee B.W."/>
            <person name="Cho H.T."/>
            <person name="Choi H.S."/>
            <person name="Lee M.S."/>
            <person name="Yu Y."/>
            <person name="Do Choi Y."/>
            <person name="Park B.S."/>
            <person name="van Deynze A."/>
            <person name="Ashrafi H."/>
            <person name="Hill T."/>
            <person name="Kim W.T."/>
            <person name="Pai H.S."/>
            <person name="Ahn H.K."/>
            <person name="Yeam I."/>
            <person name="Giovannoni J.J."/>
            <person name="Rose J.K."/>
            <person name="Sorensen I."/>
            <person name="Lee S.J."/>
            <person name="Kim R.W."/>
            <person name="Choi I.Y."/>
            <person name="Choi B.S."/>
            <person name="Lim J.S."/>
            <person name="Lee Y.H."/>
            <person name="Choi D."/>
        </authorList>
    </citation>
    <scope>NUCLEOTIDE SEQUENCE [LARGE SCALE GENOMIC DNA]</scope>
    <source>
        <strain evidence="3">cv. CM334</strain>
    </source>
</reference>